<feature type="domain" description="Insertion element IS150 protein InsJ-like helix-turn-helix" evidence="2">
    <location>
        <begin position="7"/>
        <end position="53"/>
    </location>
</feature>
<evidence type="ECO:0000259" key="2">
    <source>
        <dbReference type="Pfam" id="PF13518"/>
    </source>
</evidence>
<gene>
    <name evidence="3" type="ORF">GCM10016272_26730</name>
</gene>
<comment type="caution">
    <text evidence="3">The sequence shown here is derived from an EMBL/GenBank/DDBJ whole genome shotgun (WGS) entry which is preliminary data.</text>
</comment>
<comment type="similarity">
    <text evidence="1">Belongs to the IS150/IS1296 orfA family.</text>
</comment>
<evidence type="ECO:0000256" key="1">
    <source>
        <dbReference type="ARBA" id="ARBA00038232"/>
    </source>
</evidence>
<dbReference type="PANTHER" id="PTHR33795:SF1">
    <property type="entry name" value="INSERTION ELEMENT IS150 PROTEIN INSJ"/>
    <property type="match status" value="1"/>
</dbReference>
<proteinExistence type="inferred from homology"/>
<dbReference type="Proteomes" id="UP000610203">
    <property type="component" value="Unassembled WGS sequence"/>
</dbReference>
<dbReference type="SUPFAM" id="SSF48295">
    <property type="entry name" value="TrpR-like"/>
    <property type="match status" value="2"/>
</dbReference>
<accession>A0ABQ3GTP3</accession>
<keyword evidence="4" id="KW-1185">Reference proteome</keyword>
<protein>
    <recommendedName>
        <fullName evidence="2">Insertion element IS150 protein InsJ-like helix-turn-helix domain-containing protein</fullName>
    </recommendedName>
</protein>
<dbReference type="Pfam" id="PF13518">
    <property type="entry name" value="HTH_28"/>
    <property type="match status" value="1"/>
</dbReference>
<evidence type="ECO:0000313" key="3">
    <source>
        <dbReference type="EMBL" id="GHD38036.1"/>
    </source>
</evidence>
<dbReference type="EMBL" id="BMZR01000010">
    <property type="protein sequence ID" value="GHD38036.1"/>
    <property type="molecule type" value="Genomic_DNA"/>
</dbReference>
<sequence>MRYDLDFKIKVIAYYKQGYSVGATDEKFAVNPWFISKWAKKYQHGSIDAIKPRVSKIKYSADFKYKIIALMLTEGLSQSETALKFHISSPALISHWRKLWVRI</sequence>
<reference evidence="4" key="1">
    <citation type="journal article" date="2019" name="Int. J. Syst. Evol. Microbiol.">
        <title>The Global Catalogue of Microorganisms (GCM) 10K type strain sequencing project: providing services to taxonomists for standard genome sequencing and annotation.</title>
        <authorList>
            <consortium name="The Broad Institute Genomics Platform"/>
            <consortium name="The Broad Institute Genome Sequencing Center for Infectious Disease"/>
            <person name="Wu L."/>
            <person name="Ma J."/>
        </authorList>
    </citation>
    <scope>NUCLEOTIDE SEQUENCE [LARGE SCALE GENOMIC DNA]</scope>
    <source>
        <strain evidence="4">KCTC 42280</strain>
    </source>
</reference>
<dbReference type="RefSeq" id="WP_189586918.1">
    <property type="nucleotide sequence ID" value="NZ_BMZR01000010.1"/>
</dbReference>
<dbReference type="InterPro" id="IPR055247">
    <property type="entry name" value="InsJ-like_HTH"/>
</dbReference>
<organism evidence="3 4">
    <name type="scientific">Psychrobacter glaciei</name>
    <dbReference type="NCBI Taxonomy" id="619771"/>
    <lineage>
        <taxon>Bacteria</taxon>
        <taxon>Pseudomonadati</taxon>
        <taxon>Pseudomonadota</taxon>
        <taxon>Gammaproteobacteria</taxon>
        <taxon>Moraxellales</taxon>
        <taxon>Moraxellaceae</taxon>
        <taxon>Psychrobacter</taxon>
    </lineage>
</organism>
<dbReference type="PANTHER" id="PTHR33795">
    <property type="entry name" value="INSERTION ELEMENT IS150 PROTEIN INSJ"/>
    <property type="match status" value="1"/>
</dbReference>
<evidence type="ECO:0000313" key="4">
    <source>
        <dbReference type="Proteomes" id="UP000610203"/>
    </source>
</evidence>
<name>A0ABQ3GTP3_9GAMM</name>
<dbReference type="InterPro" id="IPR010921">
    <property type="entry name" value="Trp_repressor/repl_initiator"/>
</dbReference>
<dbReference type="Gene3D" id="1.10.10.60">
    <property type="entry name" value="Homeodomain-like"/>
    <property type="match status" value="1"/>
</dbReference>
<dbReference type="InterPro" id="IPR052057">
    <property type="entry name" value="IS150/IS1296_orfA-like"/>
</dbReference>